<protein>
    <recommendedName>
        <fullName evidence="2">Response regulatory domain-containing protein</fullName>
    </recommendedName>
</protein>
<dbReference type="Proteomes" id="UP000266723">
    <property type="component" value="Unassembled WGS sequence"/>
</dbReference>
<keyword evidence="4" id="KW-1185">Reference proteome</keyword>
<evidence type="ECO:0000259" key="2">
    <source>
        <dbReference type="PROSITE" id="PS50110"/>
    </source>
</evidence>
<comment type="caution">
    <text evidence="1">Lacks conserved residue(s) required for the propagation of feature annotation.</text>
</comment>
<evidence type="ECO:0000313" key="4">
    <source>
        <dbReference type="Proteomes" id="UP000266723"/>
    </source>
</evidence>
<name>A0ABQ7AXD1_BRACR</name>
<dbReference type="InterPro" id="IPR001789">
    <property type="entry name" value="Sig_transdc_resp-reg_receiver"/>
</dbReference>
<evidence type="ECO:0000313" key="3">
    <source>
        <dbReference type="EMBL" id="KAF3518709.1"/>
    </source>
</evidence>
<dbReference type="PROSITE" id="PS50110">
    <property type="entry name" value="RESPONSE_REGULATORY"/>
    <property type="match status" value="1"/>
</dbReference>
<accession>A0ABQ7AXD1</accession>
<dbReference type="EMBL" id="QGKV02001556">
    <property type="protein sequence ID" value="KAF3518709.1"/>
    <property type="molecule type" value="Genomic_DNA"/>
</dbReference>
<dbReference type="InterPro" id="IPR011006">
    <property type="entry name" value="CheY-like_superfamily"/>
</dbReference>
<proteinExistence type="predicted"/>
<feature type="domain" description="Response regulatory" evidence="2">
    <location>
        <begin position="1"/>
        <end position="100"/>
    </location>
</feature>
<reference evidence="3 4" key="1">
    <citation type="journal article" date="2020" name="BMC Genomics">
        <title>Intraspecific diversification of the crop wild relative Brassica cretica Lam. using demographic model selection.</title>
        <authorList>
            <person name="Kioukis A."/>
            <person name="Michalopoulou V.A."/>
            <person name="Briers L."/>
            <person name="Pirintsos S."/>
            <person name="Studholme D.J."/>
            <person name="Pavlidis P."/>
            <person name="Sarris P.F."/>
        </authorList>
    </citation>
    <scope>NUCLEOTIDE SEQUENCE [LARGE SCALE GENOMIC DNA]</scope>
    <source>
        <strain evidence="4">cv. PFS-1207/04</strain>
    </source>
</reference>
<dbReference type="SUPFAM" id="SSF52172">
    <property type="entry name" value="CheY-like"/>
    <property type="match status" value="1"/>
</dbReference>
<comment type="caution">
    <text evidence="3">The sequence shown here is derived from an EMBL/GenBank/DDBJ whole genome shotgun (WGS) entry which is preliminary data.</text>
</comment>
<gene>
    <name evidence="3" type="ORF">DY000_02061389</name>
</gene>
<evidence type="ECO:0000256" key="1">
    <source>
        <dbReference type="PROSITE-ProRule" id="PRU00169"/>
    </source>
</evidence>
<sequence>MTANDSSEALSTLRGQCNNIDVVITEYHMPNLNGVQLQRRINEEFGNMPVIDPPHSLTSPVTGSFSITDRHPANLTGASCVCGSPGASTRSGFVGESKEL</sequence>
<dbReference type="Gene3D" id="3.40.50.2300">
    <property type="match status" value="1"/>
</dbReference>
<organism evidence="3 4">
    <name type="scientific">Brassica cretica</name>
    <name type="common">Mustard</name>
    <dbReference type="NCBI Taxonomy" id="69181"/>
    <lineage>
        <taxon>Eukaryota</taxon>
        <taxon>Viridiplantae</taxon>
        <taxon>Streptophyta</taxon>
        <taxon>Embryophyta</taxon>
        <taxon>Tracheophyta</taxon>
        <taxon>Spermatophyta</taxon>
        <taxon>Magnoliopsida</taxon>
        <taxon>eudicotyledons</taxon>
        <taxon>Gunneridae</taxon>
        <taxon>Pentapetalae</taxon>
        <taxon>rosids</taxon>
        <taxon>malvids</taxon>
        <taxon>Brassicales</taxon>
        <taxon>Brassicaceae</taxon>
        <taxon>Brassiceae</taxon>
        <taxon>Brassica</taxon>
    </lineage>
</organism>